<feature type="domain" description="Solute-binding protein family 3/N-terminal" evidence="3">
    <location>
        <begin position="67"/>
        <end position="295"/>
    </location>
</feature>
<dbReference type="SUPFAM" id="SSF53850">
    <property type="entry name" value="Periplasmic binding protein-like II"/>
    <property type="match status" value="1"/>
</dbReference>
<feature type="chain" id="PRO_5039064207" evidence="2">
    <location>
        <begin position="19"/>
        <end position="306"/>
    </location>
</feature>
<keyword evidence="5" id="KW-1185">Reference proteome</keyword>
<dbReference type="RefSeq" id="WP_184717887.1">
    <property type="nucleotide sequence ID" value="NZ_JACHJP010000004.1"/>
</dbReference>
<dbReference type="CDD" id="cd01004">
    <property type="entry name" value="PBP2_MidA_like"/>
    <property type="match status" value="1"/>
</dbReference>
<organism evidence="4 5">
    <name type="scientific">Streptosporangium saharense</name>
    <dbReference type="NCBI Taxonomy" id="1706840"/>
    <lineage>
        <taxon>Bacteria</taxon>
        <taxon>Bacillati</taxon>
        <taxon>Actinomycetota</taxon>
        <taxon>Actinomycetes</taxon>
        <taxon>Streptosporangiales</taxon>
        <taxon>Streptosporangiaceae</taxon>
        <taxon>Streptosporangium</taxon>
    </lineage>
</organism>
<comment type="caution">
    <text evidence="4">The sequence shown here is derived from an EMBL/GenBank/DDBJ whole genome shotgun (WGS) entry which is preliminary data.</text>
</comment>
<dbReference type="Pfam" id="PF00497">
    <property type="entry name" value="SBP_bac_3"/>
    <property type="match status" value="1"/>
</dbReference>
<dbReference type="PANTHER" id="PTHR35936">
    <property type="entry name" value="MEMBRANE-BOUND LYTIC MUREIN TRANSGLYCOSYLASE F"/>
    <property type="match status" value="1"/>
</dbReference>
<dbReference type="SMART" id="SM00062">
    <property type="entry name" value="PBPb"/>
    <property type="match status" value="1"/>
</dbReference>
<dbReference type="PANTHER" id="PTHR35936:SF17">
    <property type="entry name" value="ARGININE-BINDING EXTRACELLULAR PROTEIN ARTP"/>
    <property type="match status" value="1"/>
</dbReference>
<dbReference type="Proteomes" id="UP000552644">
    <property type="component" value="Unassembled WGS sequence"/>
</dbReference>
<protein>
    <submittedName>
        <fullName evidence="4">Polar amino acid transport system substrate-binding protein</fullName>
    </submittedName>
</protein>
<dbReference type="PROSITE" id="PS51257">
    <property type="entry name" value="PROKAR_LIPOPROTEIN"/>
    <property type="match status" value="1"/>
</dbReference>
<reference evidence="4 5" key="1">
    <citation type="submission" date="2020-08" db="EMBL/GenBank/DDBJ databases">
        <title>Genomic Encyclopedia of Type Strains, Phase III (KMG-III): the genomes of soil and plant-associated and newly described type strains.</title>
        <authorList>
            <person name="Whitman W."/>
        </authorList>
    </citation>
    <scope>NUCLEOTIDE SEQUENCE [LARGE SCALE GENOMIC DNA]</scope>
    <source>
        <strain evidence="4 5">CECT 8840</strain>
    </source>
</reference>
<evidence type="ECO:0000313" key="4">
    <source>
        <dbReference type="EMBL" id="MBB4917573.1"/>
    </source>
</evidence>
<evidence type="ECO:0000256" key="2">
    <source>
        <dbReference type="SAM" id="SignalP"/>
    </source>
</evidence>
<dbReference type="InterPro" id="IPR001638">
    <property type="entry name" value="Solute-binding_3/MltF_N"/>
</dbReference>
<accession>A0A7W7QQ26</accession>
<dbReference type="Gene3D" id="3.40.190.10">
    <property type="entry name" value="Periplasmic binding protein-like II"/>
    <property type="match status" value="2"/>
</dbReference>
<proteinExistence type="predicted"/>
<feature type="signal peptide" evidence="2">
    <location>
        <begin position="1"/>
        <end position="18"/>
    </location>
</feature>
<name>A0A7W7QQ26_9ACTN</name>
<gene>
    <name evidence="4" type="ORF">FHS44_004681</name>
</gene>
<dbReference type="EMBL" id="JACHJP010000004">
    <property type="protein sequence ID" value="MBB4917573.1"/>
    <property type="molecule type" value="Genomic_DNA"/>
</dbReference>
<dbReference type="AlphaFoldDB" id="A0A7W7QQ26"/>
<evidence type="ECO:0000256" key="1">
    <source>
        <dbReference type="ARBA" id="ARBA00022729"/>
    </source>
</evidence>
<evidence type="ECO:0000259" key="3">
    <source>
        <dbReference type="SMART" id="SM00062"/>
    </source>
</evidence>
<evidence type="ECO:0000313" key="5">
    <source>
        <dbReference type="Proteomes" id="UP000552644"/>
    </source>
</evidence>
<keyword evidence="1 2" id="KW-0732">Signal</keyword>
<sequence>MSVITRGCVLIAAVAVLAGCGTSTPETPSSAASPAAPADPSSAPASGTAVSAAAAALVPDRIKQAGFVNVGTTLPNLPYLLTDSSNNITGGITPDVGKAVAAKLGLEYKIQNVAWEALLPGVAGGRYDMADDGISDTLERQKIGYFVDYMQSSQVLVTSKEKAATIKSLDDVCGKKIAAIRGTTDVQVVKDASKKCTDGGKPAAETVEFPTAQDSDLALRSGRVDVEVLVAETAKYAISQGSPVAIVAEGFAPTYVGMFVAKKDKEFADALLVALKELKADGTLDKILDGYGLKPIDEPGINLATS</sequence>